<evidence type="ECO:0000256" key="1">
    <source>
        <dbReference type="SAM" id="MobiDB-lite"/>
    </source>
</evidence>
<protein>
    <submittedName>
        <fullName evidence="2">Uncharacterized protein</fullName>
    </submittedName>
</protein>
<feature type="region of interest" description="Disordered" evidence="1">
    <location>
        <begin position="40"/>
        <end position="61"/>
    </location>
</feature>
<evidence type="ECO:0000313" key="3">
    <source>
        <dbReference type="Proteomes" id="UP000823896"/>
    </source>
</evidence>
<dbReference type="EMBL" id="DWWM01000053">
    <property type="protein sequence ID" value="HJC37108.1"/>
    <property type="molecule type" value="Genomic_DNA"/>
</dbReference>
<evidence type="ECO:0000313" key="2">
    <source>
        <dbReference type="EMBL" id="HJC37108.1"/>
    </source>
</evidence>
<dbReference type="AlphaFoldDB" id="A0A9D2SVC8"/>
<proteinExistence type="predicted"/>
<sequence>MNISSVCEHDAPVREAGSKACKRALTLKRQDQLLNEAVKKHDKNHERTVLRESLARKKARP</sequence>
<feature type="compositionally biased region" description="Basic and acidic residues" evidence="1">
    <location>
        <begin position="40"/>
        <end position="55"/>
    </location>
</feature>
<gene>
    <name evidence="2" type="ORF">H9702_08280</name>
</gene>
<reference evidence="2" key="1">
    <citation type="journal article" date="2021" name="PeerJ">
        <title>Extensive microbial diversity within the chicken gut microbiome revealed by metagenomics and culture.</title>
        <authorList>
            <person name="Gilroy R."/>
            <person name="Ravi A."/>
            <person name="Getino M."/>
            <person name="Pursley I."/>
            <person name="Horton D.L."/>
            <person name="Alikhan N.F."/>
            <person name="Baker D."/>
            <person name="Gharbi K."/>
            <person name="Hall N."/>
            <person name="Watson M."/>
            <person name="Adriaenssens E.M."/>
            <person name="Foster-Nyarko E."/>
            <person name="Jarju S."/>
            <person name="Secka A."/>
            <person name="Antonio M."/>
            <person name="Oren A."/>
            <person name="Chaudhuri R.R."/>
            <person name="La Ragione R."/>
            <person name="Hildebrand F."/>
            <person name="Pallen M.J."/>
        </authorList>
    </citation>
    <scope>NUCLEOTIDE SEQUENCE</scope>
    <source>
        <strain evidence="2">CHK187-11901</strain>
    </source>
</reference>
<accession>A0A9D2SVC8</accession>
<dbReference type="Proteomes" id="UP000823896">
    <property type="component" value="Unassembled WGS sequence"/>
</dbReference>
<organism evidence="2 3">
    <name type="scientific">Candidatus Merdibacter merdavium</name>
    <dbReference type="NCBI Taxonomy" id="2838692"/>
    <lineage>
        <taxon>Bacteria</taxon>
        <taxon>Bacillati</taxon>
        <taxon>Bacillota</taxon>
        <taxon>Erysipelotrichia</taxon>
        <taxon>Erysipelotrichales</taxon>
        <taxon>Erysipelotrichaceae</taxon>
        <taxon>Merdibacter</taxon>
    </lineage>
</organism>
<reference evidence="2" key="2">
    <citation type="submission" date="2021-04" db="EMBL/GenBank/DDBJ databases">
        <authorList>
            <person name="Gilroy R."/>
        </authorList>
    </citation>
    <scope>NUCLEOTIDE SEQUENCE</scope>
    <source>
        <strain evidence="2">CHK187-11901</strain>
    </source>
</reference>
<comment type="caution">
    <text evidence="2">The sequence shown here is derived from an EMBL/GenBank/DDBJ whole genome shotgun (WGS) entry which is preliminary data.</text>
</comment>
<name>A0A9D2SVC8_9FIRM</name>